<evidence type="ECO:0000313" key="6">
    <source>
        <dbReference type="Proteomes" id="UP000008810"/>
    </source>
</evidence>
<feature type="domain" description="DUF3741" evidence="2">
    <location>
        <begin position="176"/>
        <end position="217"/>
    </location>
</feature>
<sequence>MASVGRSRSRRRGEGGRPFDRNAAHYAAPAVDHYGAGSLRKQASNSGIFSDTMLGIPASSVPMKKLIDEEFSKDVNARHTSPGAVGRLMGLDSLPSFRTHNQHRYSRSHAPSTSASISHHRYVPQRRSTDEVPEVKDVFEVMDVTRIKVHRSPGPRNRNVTSKFDTTDNADLDFVRQKFMDAKCLSTNGSFQMSEELNETLDALASNKELLLEFLQKLDPVVRRDLQDQDCPSNANCITVLKPSRRNQVIDTDNSYPQDQGTVKHSTRKPHAKLSSRSPKEDSGSTRQKLSRSSHQEISDKRACPTRIVVLKPSLEKGEDIEGSFALTHEFPHSVYRRQTTCQDAGTWSPYTEESMCQVSLGDPETLGHRMKGSREIAREITKQMRAARRSGNRKQVPEPDTSTNVSDERSQLVSSRTKVKTSDTFHRSSELCDGWASSSSHSSPARATETSVSKEAKRHLSSRWKMAHQYQHQAPENSGFGVLEDMFALSDQEASKVATETMPYLKCPKGELQRDRIPGSCNNPLGISSKDGWRGVTPSNLTKSKSLPSSSNLGAQKSSSRKRSSRRNEFSMLKDVLRVGPHDSEYTCRSRQKKSTVRGSTIHVDDADQVSPDNKERIMVERQIDVSSLKPSNVIDMPDSSEQNELDALYHLHTSSVVLEQKKEPFSPAKLKQQSPQQPLTALDCHLLVPSLDNLVTQAEGMENHQGDDYSAPCNPATGSESSVGADHHPGAGNQDQSSWVPPAGSESPVSSNNNDDQPSPVSVLESSLDTEEVYSGDFDKISADLQGLRVQLQLLKMDTTDNADGTNVFIVSDDENTFASQPLPEMEISHAFRDDEERDFSYVLDMLILLGINAADQDVLLDTCYFSECPASPDLYDILEDKYNNLILWPSSERKLLFDLTNAVIADVMTSLVHHGAKRLLQGFSSIWDQEGFVVDVWQRVVQLRQEMDRAQEDLSVHIEWLGSEDGIDLVGSEIGRMLHEDLLEETIAEFLGLT</sequence>
<reference evidence="5" key="3">
    <citation type="submission" date="2018-08" db="UniProtKB">
        <authorList>
            <consortium name="EnsemblPlants"/>
        </authorList>
    </citation>
    <scope>IDENTIFICATION</scope>
    <source>
        <strain evidence="5">cv. Bd21</strain>
    </source>
</reference>
<feature type="region of interest" description="Disordered" evidence="1">
    <location>
        <begin position="512"/>
        <end position="577"/>
    </location>
</feature>
<feature type="region of interest" description="Disordered" evidence="1">
    <location>
        <begin position="384"/>
        <end position="466"/>
    </location>
</feature>
<organism evidence="4">
    <name type="scientific">Brachypodium distachyon</name>
    <name type="common">Purple false brome</name>
    <name type="synonym">Trachynia distachya</name>
    <dbReference type="NCBI Taxonomy" id="15368"/>
    <lineage>
        <taxon>Eukaryota</taxon>
        <taxon>Viridiplantae</taxon>
        <taxon>Streptophyta</taxon>
        <taxon>Embryophyta</taxon>
        <taxon>Tracheophyta</taxon>
        <taxon>Spermatophyta</taxon>
        <taxon>Magnoliopsida</taxon>
        <taxon>Liliopsida</taxon>
        <taxon>Poales</taxon>
        <taxon>Poaceae</taxon>
        <taxon>BOP clade</taxon>
        <taxon>Pooideae</taxon>
        <taxon>Stipodae</taxon>
        <taxon>Brachypodieae</taxon>
        <taxon>Brachypodium</taxon>
    </lineage>
</organism>
<accession>A0A0Q3HHQ8</accession>
<name>A0A0Q3HHQ8_BRADI</name>
<evidence type="ECO:0000259" key="2">
    <source>
        <dbReference type="Pfam" id="PF12552"/>
    </source>
</evidence>
<feature type="compositionally biased region" description="Polar residues" evidence="1">
    <location>
        <begin position="248"/>
        <end position="264"/>
    </location>
</feature>
<feature type="compositionally biased region" description="Basic and acidic residues" evidence="1">
    <location>
        <begin position="421"/>
        <end position="431"/>
    </location>
</feature>
<feature type="compositionally biased region" description="Polar residues" evidence="1">
    <location>
        <begin position="538"/>
        <end position="557"/>
    </location>
</feature>
<proteinExistence type="predicted"/>
<feature type="region of interest" description="Disordered" evidence="1">
    <location>
        <begin position="248"/>
        <end position="301"/>
    </location>
</feature>
<dbReference type="Proteomes" id="UP000008810">
    <property type="component" value="Chromosome 1"/>
</dbReference>
<keyword evidence="6" id="KW-1185">Reference proteome</keyword>
<reference evidence="4" key="2">
    <citation type="submission" date="2017-06" db="EMBL/GenBank/DDBJ databases">
        <title>WGS assembly of Brachypodium distachyon.</title>
        <authorList>
            <consortium name="The International Brachypodium Initiative"/>
            <person name="Lucas S."/>
            <person name="Harmon-Smith M."/>
            <person name="Lail K."/>
            <person name="Tice H."/>
            <person name="Grimwood J."/>
            <person name="Bruce D."/>
            <person name="Barry K."/>
            <person name="Shu S."/>
            <person name="Lindquist E."/>
            <person name="Wang M."/>
            <person name="Pitluck S."/>
            <person name="Vogel J.P."/>
            <person name="Garvin D.F."/>
            <person name="Mockler T.C."/>
            <person name="Schmutz J."/>
            <person name="Rokhsar D."/>
            <person name="Bevan M.W."/>
        </authorList>
    </citation>
    <scope>NUCLEOTIDE SEQUENCE</scope>
    <source>
        <strain evidence="4">Bd21</strain>
    </source>
</reference>
<feature type="domain" description="DUF4378" evidence="3">
    <location>
        <begin position="841"/>
        <end position="988"/>
    </location>
</feature>
<dbReference type="FunCoup" id="A0A0Q3HHQ8">
    <property type="interactions" value="1722"/>
</dbReference>
<dbReference type="Pfam" id="PF14309">
    <property type="entry name" value="DUF4378"/>
    <property type="match status" value="1"/>
</dbReference>
<evidence type="ECO:0000313" key="4">
    <source>
        <dbReference type="EMBL" id="KQK22280.1"/>
    </source>
</evidence>
<evidence type="ECO:0000256" key="1">
    <source>
        <dbReference type="SAM" id="MobiDB-lite"/>
    </source>
</evidence>
<dbReference type="OrthoDB" id="1925259at2759"/>
<gene>
    <name evidence="5" type="primary">LOC100846538</name>
    <name evidence="4" type="ORF">BRADI_1g66240v3</name>
</gene>
<dbReference type="GeneID" id="100846538"/>
<dbReference type="InterPro" id="IPR025486">
    <property type="entry name" value="DUF4378"/>
</dbReference>
<dbReference type="Gramene" id="KQK22280">
    <property type="protein sequence ID" value="KQK22280"/>
    <property type="gene ID" value="BRADI_1g66240v3"/>
</dbReference>
<dbReference type="RefSeq" id="XP_010228781.1">
    <property type="nucleotide sequence ID" value="XM_010230479.3"/>
</dbReference>
<dbReference type="EnsemblPlants" id="KQK22280">
    <property type="protein sequence ID" value="KQK22280"/>
    <property type="gene ID" value="BRADI_1g66240v3"/>
</dbReference>
<dbReference type="ExpressionAtlas" id="A0A0Q3HHQ8">
    <property type="expression patterns" value="baseline"/>
</dbReference>
<dbReference type="AlphaFoldDB" id="A0A0Q3HHQ8"/>
<feature type="region of interest" description="Disordered" evidence="1">
    <location>
        <begin position="705"/>
        <end position="769"/>
    </location>
</feature>
<dbReference type="Pfam" id="PF12552">
    <property type="entry name" value="DUF3741"/>
    <property type="match status" value="1"/>
</dbReference>
<feature type="compositionally biased region" description="Polar residues" evidence="1">
    <location>
        <begin position="749"/>
        <end position="769"/>
    </location>
</feature>
<feature type="region of interest" description="Disordered" evidence="1">
    <location>
        <begin position="1"/>
        <end position="24"/>
    </location>
</feature>
<dbReference type="STRING" id="15368.A0A0Q3HHQ8"/>
<feature type="compositionally biased region" description="Polar residues" evidence="1">
    <location>
        <begin position="401"/>
        <end position="417"/>
    </location>
</feature>
<feature type="region of interest" description="Disordered" evidence="1">
    <location>
        <begin position="106"/>
        <end position="129"/>
    </location>
</feature>
<feature type="compositionally biased region" description="Basic residues" evidence="1">
    <location>
        <begin position="265"/>
        <end position="274"/>
    </location>
</feature>
<evidence type="ECO:0000313" key="5">
    <source>
        <dbReference type="EnsemblPlants" id="KQK22280"/>
    </source>
</evidence>
<evidence type="ECO:0008006" key="7">
    <source>
        <dbReference type="Google" id="ProtNLM"/>
    </source>
</evidence>
<feature type="compositionally biased region" description="Basic and acidic residues" evidence="1">
    <location>
        <begin position="12"/>
        <end position="23"/>
    </location>
</feature>
<feature type="compositionally biased region" description="Basic residues" evidence="1">
    <location>
        <begin position="457"/>
        <end position="466"/>
    </location>
</feature>
<protein>
    <recommendedName>
        <fullName evidence="7">DUF4378 domain-containing protein</fullName>
    </recommendedName>
</protein>
<dbReference type="InterPro" id="IPR022212">
    <property type="entry name" value="DUF3741"/>
</dbReference>
<reference evidence="4 5" key="1">
    <citation type="journal article" date="2010" name="Nature">
        <title>Genome sequencing and analysis of the model grass Brachypodium distachyon.</title>
        <authorList>
            <consortium name="International Brachypodium Initiative"/>
        </authorList>
    </citation>
    <scope>NUCLEOTIDE SEQUENCE [LARGE SCALE GENOMIC DNA]</scope>
    <source>
        <strain evidence="4 5">Bd21</strain>
    </source>
</reference>
<dbReference type="PANTHER" id="PTHR46836">
    <property type="entry name" value="AFADIN"/>
    <property type="match status" value="1"/>
</dbReference>
<dbReference type="PANTHER" id="PTHR46836:SF8">
    <property type="entry name" value="AFADIN"/>
    <property type="match status" value="1"/>
</dbReference>
<dbReference type="EMBL" id="CM000880">
    <property type="protein sequence ID" value="KQK22280.1"/>
    <property type="molecule type" value="Genomic_DNA"/>
</dbReference>
<dbReference type="KEGG" id="bdi:100846538"/>
<evidence type="ECO:0000259" key="3">
    <source>
        <dbReference type="Pfam" id="PF14309"/>
    </source>
</evidence>